<accession>A0AAU9ISQ6</accession>
<comment type="caution">
    <text evidence="1">The sequence shown here is derived from an EMBL/GenBank/DDBJ whole genome shotgun (WGS) entry which is preliminary data.</text>
</comment>
<organism evidence="1 2">
    <name type="scientific">Blepharisma stoltei</name>
    <dbReference type="NCBI Taxonomy" id="1481888"/>
    <lineage>
        <taxon>Eukaryota</taxon>
        <taxon>Sar</taxon>
        <taxon>Alveolata</taxon>
        <taxon>Ciliophora</taxon>
        <taxon>Postciliodesmatophora</taxon>
        <taxon>Heterotrichea</taxon>
        <taxon>Heterotrichida</taxon>
        <taxon>Blepharismidae</taxon>
        <taxon>Blepharisma</taxon>
    </lineage>
</organism>
<evidence type="ECO:0000313" key="1">
    <source>
        <dbReference type="EMBL" id="CAG9314250.1"/>
    </source>
</evidence>
<reference evidence="1" key="1">
    <citation type="submission" date="2021-09" db="EMBL/GenBank/DDBJ databases">
        <authorList>
            <consortium name="AG Swart"/>
            <person name="Singh M."/>
            <person name="Singh A."/>
            <person name="Seah K."/>
            <person name="Emmerich C."/>
        </authorList>
    </citation>
    <scope>NUCLEOTIDE SEQUENCE</scope>
    <source>
        <strain evidence="1">ATCC30299</strain>
    </source>
</reference>
<dbReference type="EMBL" id="CAJZBQ010000011">
    <property type="protein sequence ID" value="CAG9314250.1"/>
    <property type="molecule type" value="Genomic_DNA"/>
</dbReference>
<sequence length="116" mass="13732">MSYPPTTREEAFRQEISIIQDTDDIDFARKHYLLVNKHRCKKESKPQACIEEGRSIYDKFVHEMKRSRQQAFYCFSACKEEGCYETCKQNLAEKVSQLYSPMAPVINDYLLQYSNK</sequence>
<name>A0AAU9ISQ6_9CILI</name>
<dbReference type="Proteomes" id="UP001162131">
    <property type="component" value="Unassembled WGS sequence"/>
</dbReference>
<protein>
    <submittedName>
        <fullName evidence="1">Uncharacterized protein</fullName>
    </submittedName>
</protein>
<keyword evidence="2" id="KW-1185">Reference proteome</keyword>
<dbReference type="AlphaFoldDB" id="A0AAU9ISQ6"/>
<proteinExistence type="predicted"/>
<gene>
    <name evidence="1" type="ORF">BSTOLATCC_MIC10046</name>
</gene>
<evidence type="ECO:0000313" key="2">
    <source>
        <dbReference type="Proteomes" id="UP001162131"/>
    </source>
</evidence>